<feature type="transmembrane region" description="Helical" evidence="1">
    <location>
        <begin position="12"/>
        <end position="35"/>
    </location>
</feature>
<evidence type="ECO:0000313" key="2">
    <source>
        <dbReference type="EnsemblMetazoa" id="GPPI032465-PA"/>
    </source>
</evidence>
<dbReference type="AlphaFoldDB" id="A0A1B0BJW6"/>
<keyword evidence="1" id="KW-0472">Membrane</keyword>
<name>A0A1B0BJW6_9MUSC</name>
<accession>A0A1B0BJW6</accession>
<keyword evidence="1" id="KW-1133">Transmembrane helix</keyword>
<evidence type="ECO:0000313" key="3">
    <source>
        <dbReference type="Proteomes" id="UP000092460"/>
    </source>
</evidence>
<dbReference type="EMBL" id="JXJN01015659">
    <property type="status" value="NOT_ANNOTATED_CDS"/>
    <property type="molecule type" value="Genomic_DNA"/>
</dbReference>
<organism evidence="2 3">
    <name type="scientific">Glossina palpalis gambiensis</name>
    <dbReference type="NCBI Taxonomy" id="67801"/>
    <lineage>
        <taxon>Eukaryota</taxon>
        <taxon>Metazoa</taxon>
        <taxon>Ecdysozoa</taxon>
        <taxon>Arthropoda</taxon>
        <taxon>Hexapoda</taxon>
        <taxon>Insecta</taxon>
        <taxon>Pterygota</taxon>
        <taxon>Neoptera</taxon>
        <taxon>Endopterygota</taxon>
        <taxon>Diptera</taxon>
        <taxon>Brachycera</taxon>
        <taxon>Muscomorpha</taxon>
        <taxon>Hippoboscoidea</taxon>
        <taxon>Glossinidae</taxon>
        <taxon>Glossina</taxon>
    </lineage>
</organism>
<dbReference type="EnsemblMetazoa" id="GPPI032465-RA">
    <property type="protein sequence ID" value="GPPI032465-PA"/>
    <property type="gene ID" value="GPPI032465"/>
</dbReference>
<dbReference type="Proteomes" id="UP000092460">
    <property type="component" value="Unassembled WGS sequence"/>
</dbReference>
<protein>
    <submittedName>
        <fullName evidence="2">Uncharacterized protein</fullName>
    </submittedName>
</protein>
<reference evidence="3" key="1">
    <citation type="submission" date="2015-01" db="EMBL/GenBank/DDBJ databases">
        <authorList>
            <person name="Aksoy S."/>
            <person name="Warren W."/>
            <person name="Wilson R.K."/>
        </authorList>
    </citation>
    <scope>NUCLEOTIDE SEQUENCE [LARGE SCALE GENOMIC DNA]</scope>
    <source>
        <strain evidence="3">IAEA</strain>
    </source>
</reference>
<sequence length="88" mass="10594">MIFRVESYLPSYLNWSGAFLSLLEFLAGLLIKLFISRLTILFDVDTDRQIYVRLMLIKLIFDMHIHRTCTFIFELLAEFPFRKMRNQV</sequence>
<reference evidence="2" key="2">
    <citation type="submission" date="2020-05" db="UniProtKB">
        <authorList>
            <consortium name="EnsemblMetazoa"/>
        </authorList>
    </citation>
    <scope>IDENTIFICATION</scope>
    <source>
        <strain evidence="2">IAEA</strain>
    </source>
</reference>
<evidence type="ECO:0000256" key="1">
    <source>
        <dbReference type="SAM" id="Phobius"/>
    </source>
</evidence>
<keyword evidence="1" id="KW-0812">Transmembrane</keyword>
<keyword evidence="3" id="KW-1185">Reference proteome</keyword>
<proteinExistence type="predicted"/>
<dbReference type="VEuPathDB" id="VectorBase:GPPI032465"/>